<evidence type="ECO:0000313" key="2">
    <source>
        <dbReference type="EMBL" id="KAJ2894223.1"/>
    </source>
</evidence>
<feature type="compositionally biased region" description="Basic and acidic residues" evidence="1">
    <location>
        <begin position="28"/>
        <end position="39"/>
    </location>
</feature>
<gene>
    <name evidence="2" type="ORF">MKZ38_007823</name>
</gene>
<comment type="caution">
    <text evidence="2">The sequence shown here is derived from an EMBL/GenBank/DDBJ whole genome shotgun (WGS) entry which is preliminary data.</text>
</comment>
<feature type="compositionally biased region" description="Basic and acidic residues" evidence="1">
    <location>
        <begin position="1"/>
        <end position="20"/>
    </location>
</feature>
<name>A0AAD5RIL0_9PEZI</name>
<evidence type="ECO:0000256" key="1">
    <source>
        <dbReference type="SAM" id="MobiDB-lite"/>
    </source>
</evidence>
<evidence type="ECO:0000313" key="3">
    <source>
        <dbReference type="Proteomes" id="UP001201980"/>
    </source>
</evidence>
<feature type="region of interest" description="Disordered" evidence="1">
    <location>
        <begin position="1"/>
        <end position="150"/>
    </location>
</feature>
<dbReference type="AlphaFoldDB" id="A0AAD5RIL0"/>
<feature type="compositionally biased region" description="Low complexity" evidence="1">
    <location>
        <begin position="84"/>
        <end position="93"/>
    </location>
</feature>
<proteinExistence type="predicted"/>
<accession>A0AAD5RIL0</accession>
<protein>
    <submittedName>
        <fullName evidence="2">Uncharacterized protein</fullName>
    </submittedName>
</protein>
<dbReference type="EMBL" id="JAKWBI020000516">
    <property type="protein sequence ID" value="KAJ2894223.1"/>
    <property type="molecule type" value="Genomic_DNA"/>
</dbReference>
<reference evidence="2" key="1">
    <citation type="submission" date="2022-07" db="EMBL/GenBank/DDBJ databases">
        <title>Draft genome sequence of Zalerion maritima ATCC 34329, a (micro)plastics degrading marine fungus.</title>
        <authorList>
            <person name="Paco A."/>
            <person name="Goncalves M.F.M."/>
            <person name="Rocha-Santos T.A.P."/>
            <person name="Alves A."/>
        </authorList>
    </citation>
    <scope>NUCLEOTIDE SEQUENCE</scope>
    <source>
        <strain evidence="2">ATCC 34329</strain>
    </source>
</reference>
<sequence>MSRPLPERQQYRDHCRRDNNTEAITKTKRNDQDPRRGEPPESLARAPPKRPADVAADPSHVGAISEDERTHSLRGKSQEQALGTPRTTTPNTTLEDAERPTNRIFGASVAIPLDESHKPPPLPAAWNFAPSNDRQGAPQQGPMRLPAGPISRPRLEIETNTILPHTVAMNERAGFAGTMPPDRKERPSCTKSTNALALRF</sequence>
<organism evidence="2 3">
    <name type="scientific">Zalerion maritima</name>
    <dbReference type="NCBI Taxonomy" id="339359"/>
    <lineage>
        <taxon>Eukaryota</taxon>
        <taxon>Fungi</taxon>
        <taxon>Dikarya</taxon>
        <taxon>Ascomycota</taxon>
        <taxon>Pezizomycotina</taxon>
        <taxon>Sordariomycetes</taxon>
        <taxon>Lulworthiomycetidae</taxon>
        <taxon>Lulworthiales</taxon>
        <taxon>Lulworthiaceae</taxon>
        <taxon>Zalerion</taxon>
    </lineage>
</organism>
<dbReference type="Proteomes" id="UP001201980">
    <property type="component" value="Unassembled WGS sequence"/>
</dbReference>
<keyword evidence="3" id="KW-1185">Reference proteome</keyword>
<feature type="compositionally biased region" description="Polar residues" evidence="1">
    <location>
        <begin position="129"/>
        <end position="138"/>
    </location>
</feature>